<keyword evidence="2" id="KW-1185">Reference proteome</keyword>
<dbReference type="EMBL" id="MKKU01000028">
    <property type="protein sequence ID" value="RNF26789.1"/>
    <property type="molecule type" value="Genomic_DNA"/>
</dbReference>
<dbReference type="Proteomes" id="UP000284403">
    <property type="component" value="Unassembled WGS sequence"/>
</dbReference>
<dbReference type="AlphaFoldDB" id="A0A3R7LL21"/>
<gene>
    <name evidence="1" type="ORF">Tco025E_01024</name>
</gene>
<name>A0A3R7LL21_9TRYP</name>
<reference evidence="1 2" key="1">
    <citation type="journal article" date="2018" name="BMC Genomics">
        <title>Genomic comparison of Trypanosoma conorhini and Trypanosoma rangeli to Trypanosoma cruzi strains of high and low virulence.</title>
        <authorList>
            <person name="Bradwell K.R."/>
            <person name="Koparde V.N."/>
            <person name="Matveyev A.V."/>
            <person name="Serrano M.G."/>
            <person name="Alves J.M."/>
            <person name="Parikh H."/>
            <person name="Huang B."/>
            <person name="Lee V."/>
            <person name="Espinosa-Alvarez O."/>
            <person name="Ortiz P.A."/>
            <person name="Costa-Martins A.G."/>
            <person name="Teixeira M.M."/>
            <person name="Buck G.A."/>
        </authorList>
    </citation>
    <scope>NUCLEOTIDE SEQUENCE [LARGE SCALE GENOMIC DNA]</scope>
    <source>
        <strain evidence="1 2">025E</strain>
    </source>
</reference>
<dbReference type="GeneID" id="40314635"/>
<evidence type="ECO:0000313" key="1">
    <source>
        <dbReference type="EMBL" id="RNF26789.1"/>
    </source>
</evidence>
<dbReference type="PROSITE" id="PS51257">
    <property type="entry name" value="PROKAR_LIPOPROTEIN"/>
    <property type="match status" value="1"/>
</dbReference>
<sequence>MRRPSGVTWVQQRSVDVEVSLGSPVGCPTVLSACVRGAVSYHRGTLLHFALDSILLPPSRSAYPLFYIAHGGELSTAPVLLRRDPHPVIVQRTTGSASAIA</sequence>
<organism evidence="1 2">
    <name type="scientific">Trypanosoma conorhini</name>
    <dbReference type="NCBI Taxonomy" id="83891"/>
    <lineage>
        <taxon>Eukaryota</taxon>
        <taxon>Discoba</taxon>
        <taxon>Euglenozoa</taxon>
        <taxon>Kinetoplastea</taxon>
        <taxon>Metakinetoplastina</taxon>
        <taxon>Trypanosomatida</taxon>
        <taxon>Trypanosomatidae</taxon>
        <taxon>Trypanosoma</taxon>
    </lineage>
</organism>
<accession>A0A3R7LL21</accession>
<protein>
    <submittedName>
        <fullName evidence="1">Uncharacterized protein</fullName>
    </submittedName>
</protein>
<proteinExistence type="predicted"/>
<evidence type="ECO:0000313" key="2">
    <source>
        <dbReference type="Proteomes" id="UP000284403"/>
    </source>
</evidence>
<dbReference type="RefSeq" id="XP_029231995.1">
    <property type="nucleotide sequence ID" value="XM_029367962.1"/>
</dbReference>
<comment type="caution">
    <text evidence="1">The sequence shown here is derived from an EMBL/GenBank/DDBJ whole genome shotgun (WGS) entry which is preliminary data.</text>
</comment>